<dbReference type="GO" id="GO:0004844">
    <property type="term" value="F:uracil DNA N-glycosylase activity"/>
    <property type="evidence" value="ECO:0007669"/>
    <property type="project" value="InterPro"/>
</dbReference>
<keyword evidence="2" id="KW-1185">Reference proteome</keyword>
<dbReference type="AlphaFoldDB" id="A0A941DMZ9"/>
<dbReference type="Gene3D" id="3.40.470.10">
    <property type="entry name" value="Uracil-DNA glycosylase-like domain"/>
    <property type="match status" value="1"/>
</dbReference>
<dbReference type="RefSeq" id="WP_212688276.1">
    <property type="nucleotide sequence ID" value="NZ_JAGSPN010000009.1"/>
</dbReference>
<dbReference type="PANTHER" id="PTHR11264">
    <property type="entry name" value="URACIL-DNA GLYCOSYLASE"/>
    <property type="match status" value="1"/>
</dbReference>
<sequence length="262" mass="29307">MTGFDIQSEFRDALERVHPEWLAPVKCGLYAIERSFPGYLQSLAKSDFLPTENRIFAAFSRAPSEIRYVLVGEGPYPRPESATGYAFMDGAVQAIWLDDESGFSKRANKATSLRNFLKMLCVTEGFLMADQTSGGAMAEILPKARLAGANLIRTLPELQCNLVENGFLLLNASLVFRKDVAPVKDGKSWMPFLREILLYLQNASSTPPALVLWGKVASEINKIPEAASMSQLISEHPYNLSFIQNDLMQDFFKQFGLLRQRI</sequence>
<reference evidence="1" key="1">
    <citation type="submission" date="2021-04" db="EMBL/GenBank/DDBJ databases">
        <title>novel species isolated from subtropical streams in China.</title>
        <authorList>
            <person name="Lu H."/>
        </authorList>
    </citation>
    <scope>NUCLEOTIDE SEQUENCE</scope>
    <source>
        <strain evidence="1">LFS511W</strain>
    </source>
</reference>
<dbReference type="InterPro" id="IPR036895">
    <property type="entry name" value="Uracil-DNA_glycosylase-like_sf"/>
</dbReference>
<dbReference type="EMBL" id="JAGSPN010000009">
    <property type="protein sequence ID" value="MBR7782984.1"/>
    <property type="molecule type" value="Genomic_DNA"/>
</dbReference>
<dbReference type="Proteomes" id="UP000680067">
    <property type="component" value="Unassembled WGS sequence"/>
</dbReference>
<evidence type="ECO:0000313" key="1">
    <source>
        <dbReference type="EMBL" id="MBR7782984.1"/>
    </source>
</evidence>
<name>A0A941DMZ9_9BURK</name>
<dbReference type="PANTHER" id="PTHR11264:SF8">
    <property type="entry name" value="URACIL-DNA GLYCOSYLASE-LIKE DOMAIN-CONTAINING PROTEIN"/>
    <property type="match status" value="1"/>
</dbReference>
<dbReference type="GO" id="GO:0097510">
    <property type="term" value="P:base-excision repair, AP site formation via deaminated base removal"/>
    <property type="evidence" value="ECO:0007669"/>
    <property type="project" value="TreeGrafter"/>
</dbReference>
<proteinExistence type="predicted"/>
<dbReference type="InterPro" id="IPR002043">
    <property type="entry name" value="UDG_fam1"/>
</dbReference>
<dbReference type="SUPFAM" id="SSF52141">
    <property type="entry name" value="Uracil-DNA glycosylase-like"/>
    <property type="match status" value="1"/>
</dbReference>
<protein>
    <submittedName>
        <fullName evidence="1">Uracil-DNA glycosylase</fullName>
    </submittedName>
</protein>
<evidence type="ECO:0000313" key="2">
    <source>
        <dbReference type="Proteomes" id="UP000680067"/>
    </source>
</evidence>
<comment type="caution">
    <text evidence="1">The sequence shown here is derived from an EMBL/GenBank/DDBJ whole genome shotgun (WGS) entry which is preliminary data.</text>
</comment>
<organism evidence="1 2">
    <name type="scientific">Undibacterium luofuense</name>
    <dbReference type="NCBI Taxonomy" id="2828733"/>
    <lineage>
        <taxon>Bacteria</taxon>
        <taxon>Pseudomonadati</taxon>
        <taxon>Pseudomonadota</taxon>
        <taxon>Betaproteobacteria</taxon>
        <taxon>Burkholderiales</taxon>
        <taxon>Oxalobacteraceae</taxon>
        <taxon>Undibacterium</taxon>
    </lineage>
</organism>
<accession>A0A941DMZ9</accession>
<gene>
    <name evidence="1" type="ORF">KDM89_12585</name>
</gene>